<reference evidence="2" key="1">
    <citation type="journal article" date="2020" name="Microb. Genom.">
        <title>Genetic diversity of clinical and environmental Mucorales isolates obtained from an investigation of mucormycosis cases among solid organ transplant recipients.</title>
        <authorList>
            <person name="Nguyen M.H."/>
            <person name="Kaul D."/>
            <person name="Muto C."/>
            <person name="Cheng S.J."/>
            <person name="Richter R.A."/>
            <person name="Bruno V.M."/>
            <person name="Liu G."/>
            <person name="Beyhan S."/>
            <person name="Sundermann A.J."/>
            <person name="Mounaud S."/>
            <person name="Pasculle A.W."/>
            <person name="Nierman W.C."/>
            <person name="Driscoll E."/>
            <person name="Cumbie R."/>
            <person name="Clancy C.J."/>
            <person name="Dupont C.L."/>
        </authorList>
    </citation>
    <scope>NUCLEOTIDE SEQUENCE</scope>
    <source>
        <strain evidence="2">GL11</strain>
    </source>
</reference>
<accession>A0A9P6WWI0</accession>
<protein>
    <submittedName>
        <fullName evidence="2">Uncharacterized protein</fullName>
    </submittedName>
</protein>
<dbReference type="Proteomes" id="UP000716291">
    <property type="component" value="Unassembled WGS sequence"/>
</dbReference>
<dbReference type="OrthoDB" id="2281581at2759"/>
<sequence length="335" mass="36966">MMAYLPLKKLRDIRRSIKQILDKPSRQTPRTVHKPGGEIGRRLGPSSTFRPSQQGGATLVVRQFEEIERSLSSPFNSHSNDLCGCKQHGMGVQFGQTTCTWLLDSRGSGSVNQLAGTEGGSISTTDFPKITELDNSNQDRQHNQPVVYQQTRWNTVAPFNESSNGSLELMSSAQHYDSSSTYQRDLQQNSRYGVSPNILQEPMANNPNSIPTDSTTMGPVLDRPLCRQDNQVVTKLRVLASGSGRYPHGCLHSTMDELDEAFHNAREASSSGNGGTVLAECSMASSVTTDGSFTPLMLAPQTVQTTCPKTPHPLLHKNWMLYVWRLSGTNWNLNI</sequence>
<keyword evidence="3" id="KW-1185">Reference proteome</keyword>
<proteinExistence type="predicted"/>
<evidence type="ECO:0000313" key="3">
    <source>
        <dbReference type="Proteomes" id="UP000716291"/>
    </source>
</evidence>
<feature type="region of interest" description="Disordered" evidence="1">
    <location>
        <begin position="22"/>
        <end position="55"/>
    </location>
</feature>
<dbReference type="AlphaFoldDB" id="A0A9P6WWI0"/>
<gene>
    <name evidence="2" type="ORF">G6F64_012821</name>
</gene>
<evidence type="ECO:0000313" key="2">
    <source>
        <dbReference type="EMBL" id="KAG1299578.1"/>
    </source>
</evidence>
<dbReference type="EMBL" id="JAANQT010004314">
    <property type="protein sequence ID" value="KAG1299578.1"/>
    <property type="molecule type" value="Genomic_DNA"/>
</dbReference>
<organism evidence="2 3">
    <name type="scientific">Rhizopus oryzae</name>
    <name type="common">Mucormycosis agent</name>
    <name type="synonym">Rhizopus arrhizus var. delemar</name>
    <dbReference type="NCBI Taxonomy" id="64495"/>
    <lineage>
        <taxon>Eukaryota</taxon>
        <taxon>Fungi</taxon>
        <taxon>Fungi incertae sedis</taxon>
        <taxon>Mucoromycota</taxon>
        <taxon>Mucoromycotina</taxon>
        <taxon>Mucoromycetes</taxon>
        <taxon>Mucorales</taxon>
        <taxon>Mucorineae</taxon>
        <taxon>Rhizopodaceae</taxon>
        <taxon>Rhizopus</taxon>
    </lineage>
</organism>
<evidence type="ECO:0000256" key="1">
    <source>
        <dbReference type="SAM" id="MobiDB-lite"/>
    </source>
</evidence>
<comment type="caution">
    <text evidence="2">The sequence shown here is derived from an EMBL/GenBank/DDBJ whole genome shotgun (WGS) entry which is preliminary data.</text>
</comment>
<name>A0A9P6WWI0_RHIOR</name>
<feature type="compositionally biased region" description="Polar residues" evidence="1">
    <location>
        <begin position="45"/>
        <end position="55"/>
    </location>
</feature>